<keyword evidence="3" id="KW-1185">Reference proteome</keyword>
<keyword evidence="1" id="KW-1133">Transmembrane helix</keyword>
<name>A0ABV7NE64_9SPHN</name>
<keyword evidence="1" id="KW-0472">Membrane</keyword>
<feature type="transmembrane region" description="Helical" evidence="1">
    <location>
        <begin position="6"/>
        <end position="24"/>
    </location>
</feature>
<feature type="transmembrane region" description="Helical" evidence="1">
    <location>
        <begin position="36"/>
        <end position="56"/>
    </location>
</feature>
<comment type="caution">
    <text evidence="2">The sequence shown here is derived from an EMBL/GenBank/DDBJ whole genome shotgun (WGS) entry which is preliminary data.</text>
</comment>
<keyword evidence="1" id="KW-0812">Transmembrane</keyword>
<organism evidence="2 3">
    <name type="scientific">Sphingobium rhizovicinum</name>
    <dbReference type="NCBI Taxonomy" id="432308"/>
    <lineage>
        <taxon>Bacteria</taxon>
        <taxon>Pseudomonadati</taxon>
        <taxon>Pseudomonadota</taxon>
        <taxon>Alphaproteobacteria</taxon>
        <taxon>Sphingomonadales</taxon>
        <taxon>Sphingomonadaceae</taxon>
        <taxon>Sphingobium</taxon>
    </lineage>
</organism>
<evidence type="ECO:0000313" key="3">
    <source>
        <dbReference type="Proteomes" id="UP001595681"/>
    </source>
</evidence>
<evidence type="ECO:0000256" key="1">
    <source>
        <dbReference type="SAM" id="Phobius"/>
    </source>
</evidence>
<reference evidence="3" key="1">
    <citation type="journal article" date="2019" name="Int. J. Syst. Evol. Microbiol.">
        <title>The Global Catalogue of Microorganisms (GCM) 10K type strain sequencing project: providing services to taxonomists for standard genome sequencing and annotation.</title>
        <authorList>
            <consortium name="The Broad Institute Genomics Platform"/>
            <consortium name="The Broad Institute Genome Sequencing Center for Infectious Disease"/>
            <person name="Wu L."/>
            <person name="Ma J."/>
        </authorList>
    </citation>
    <scope>NUCLEOTIDE SEQUENCE [LARGE SCALE GENOMIC DNA]</scope>
    <source>
        <strain evidence="3">CCM 7491</strain>
    </source>
</reference>
<accession>A0ABV7NE64</accession>
<proteinExistence type="predicted"/>
<protein>
    <submittedName>
        <fullName evidence="2">Carboxypeptidase regulatory-like domain-containing protein</fullName>
    </submittedName>
</protein>
<sequence length="595" mass="61634">MTPHYIVALIVGLAVLVGGGRLLIWHRAAGALASPLRTGLLLLLQPIAAGLLYMALFPPSMADGASSLRIATANTSRLAAADGSPLILLPEAPAIGGGEAVPDLATALRRHPRVTSLTILGEGLGPRDMDAARGLAVYFDPPPHPGILHLAPPPVVAPGARFTVGVTLAGLPNATAELIDPAGRVTDSGMPDKGGHLLLAGTARAAGATTFTLRVRQGKRIIEQADVPVWVADSARPKLLILAGAPGAEVKTLRRWAIDAGYDVTTQMRAGGGVTLGDAPVALDAASLRRFDAAIVDDRSWAGARGALLAAARGGMGLVLRPGGPIDGATRSQWQALGFGLSGPGGVAPLALPKVDAEPVARTRQGIGSEEAPIDIATADDYLPDISRLSLTPGGNDAVPLLRDAGGATLGAWRTLGAGRVALFTGIDSYGLTLTGRRDLYGDWWSALLNTVARPAPGNRVLTDTGWVGERMTLCGLTGEAQVDGRVRVLPVNGCGGYWPTQAGWHMLRSKDAASAFHVQPAGTLPTMRAARDRQAMALLSAGEGKQATAALPGRSGTAWLWWLGWLAVSALLWWLERSRLGRRSGPAETSQSAM</sequence>
<dbReference type="RefSeq" id="WP_380795757.1">
    <property type="nucleotide sequence ID" value="NZ_JBHRVU010000004.1"/>
</dbReference>
<dbReference type="EMBL" id="JBHRVU010000004">
    <property type="protein sequence ID" value="MFC3441799.1"/>
    <property type="molecule type" value="Genomic_DNA"/>
</dbReference>
<feature type="transmembrane region" description="Helical" evidence="1">
    <location>
        <begin position="559"/>
        <end position="576"/>
    </location>
</feature>
<gene>
    <name evidence="2" type="ORF">ACFOKF_11520</name>
</gene>
<evidence type="ECO:0000313" key="2">
    <source>
        <dbReference type="EMBL" id="MFC3441799.1"/>
    </source>
</evidence>
<dbReference type="Proteomes" id="UP001595681">
    <property type="component" value="Unassembled WGS sequence"/>
</dbReference>